<evidence type="ECO:0000256" key="3">
    <source>
        <dbReference type="ARBA" id="ARBA00022729"/>
    </source>
</evidence>
<name>A0A3E1RBI6_9BURK</name>
<dbReference type="CDD" id="cd06337">
    <property type="entry name" value="PBP1_ABC_ligand_binding-like"/>
    <property type="match status" value="1"/>
</dbReference>
<dbReference type="InterPro" id="IPR051010">
    <property type="entry name" value="BCAA_transport"/>
</dbReference>
<dbReference type="AlphaFoldDB" id="A0A3E1RBI6"/>
<dbReference type="PANTHER" id="PTHR30483:SF6">
    <property type="entry name" value="PERIPLASMIC BINDING PROTEIN OF ABC TRANSPORTER FOR NATURAL AMINO ACIDS"/>
    <property type="match status" value="1"/>
</dbReference>
<keyword evidence="7" id="KW-1185">Reference proteome</keyword>
<evidence type="ECO:0000256" key="1">
    <source>
        <dbReference type="ARBA" id="ARBA00010062"/>
    </source>
</evidence>
<evidence type="ECO:0000256" key="2">
    <source>
        <dbReference type="ARBA" id="ARBA00022448"/>
    </source>
</evidence>
<comment type="caution">
    <text evidence="6">The sequence shown here is derived from an EMBL/GenBank/DDBJ whole genome shotgun (WGS) entry which is preliminary data.</text>
</comment>
<gene>
    <name evidence="6" type="ORF">DIC66_11920</name>
</gene>
<comment type="similarity">
    <text evidence="1">Belongs to the leucine-binding protein family.</text>
</comment>
<evidence type="ECO:0000313" key="6">
    <source>
        <dbReference type="EMBL" id="RFO96716.1"/>
    </source>
</evidence>
<organism evidence="6 7">
    <name type="scientific">Rhodoferax lacus</name>
    <dbReference type="NCBI Taxonomy" id="2184758"/>
    <lineage>
        <taxon>Bacteria</taxon>
        <taxon>Pseudomonadati</taxon>
        <taxon>Pseudomonadota</taxon>
        <taxon>Betaproteobacteria</taxon>
        <taxon>Burkholderiales</taxon>
        <taxon>Comamonadaceae</taxon>
        <taxon>Rhodoferax</taxon>
    </lineage>
</organism>
<dbReference type="PANTHER" id="PTHR30483">
    <property type="entry name" value="LEUCINE-SPECIFIC-BINDING PROTEIN"/>
    <property type="match status" value="1"/>
</dbReference>
<accession>A0A3E1RBI6</accession>
<dbReference type="PRINTS" id="PR00337">
    <property type="entry name" value="LEUILEVALBP"/>
</dbReference>
<dbReference type="SUPFAM" id="SSF53822">
    <property type="entry name" value="Periplasmic binding protein-like I"/>
    <property type="match status" value="1"/>
</dbReference>
<dbReference type="InterPro" id="IPR000709">
    <property type="entry name" value="Leu_Ile_Val-bd"/>
</dbReference>
<dbReference type="RefSeq" id="WP_117177437.1">
    <property type="nucleotide sequence ID" value="NZ_QFZK01000006.1"/>
</dbReference>
<sequence length="430" mass="46455">MIQHPIDTATAQRRRVLQAAGALALTGAMPLAFGQATGRKIKIGYVTPQTGPLAGFGEVDNFVLQGINAAFKNGITVAGVNHPVEIIVKDSQSNPNRAADVAAELILKNGIDLMLVGSTPENTNPVSDQCELNGVPCISTTCPWQPWFFGRGGDPKKGFDWAFHFFWGLEDIIAVFTNMWKDLPTNKVVGLLLANDGDGNAWGDEKLGLPPALKAKGFSVVDPGRYQPFQADFSAQIAAFKKANVEIVCGVPTPPDFKNFWTQARQQGFKPKAVTMGKAYTFPSAVEALGDIADGLTQEAWWSPNRPTKSSLTGQSAQQLVDAYEASSKKQWNMTLGYAHALFEVAADVLKRTKDLEKKASIRDAILGTELDTIIGRVSWKGGPVKNVGKTPLVGGQWVKGKKTKYEMLIVNNETAPQVSKQAAVKAIPY</sequence>
<dbReference type="PROSITE" id="PS51318">
    <property type="entry name" value="TAT"/>
    <property type="match status" value="1"/>
</dbReference>
<proteinExistence type="inferred from homology"/>
<dbReference type="InterPro" id="IPR028082">
    <property type="entry name" value="Peripla_BP_I"/>
</dbReference>
<reference evidence="6 7" key="1">
    <citation type="submission" date="2018-05" db="EMBL/GenBank/DDBJ databases">
        <title>Rhodoferax soyangensis sp.nov., isolated from an oligotrophic freshwater lake.</title>
        <authorList>
            <person name="Park M."/>
        </authorList>
    </citation>
    <scope>NUCLEOTIDE SEQUENCE [LARGE SCALE GENOMIC DNA]</scope>
    <source>
        <strain evidence="6 7">IMCC26218</strain>
    </source>
</reference>
<dbReference type="Gene3D" id="3.40.50.2300">
    <property type="match status" value="2"/>
</dbReference>
<keyword evidence="3" id="KW-0732">Signal</keyword>
<dbReference type="Pfam" id="PF13458">
    <property type="entry name" value="Peripla_BP_6"/>
    <property type="match status" value="1"/>
</dbReference>
<dbReference type="EMBL" id="QFZK01000006">
    <property type="protein sequence ID" value="RFO96716.1"/>
    <property type="molecule type" value="Genomic_DNA"/>
</dbReference>
<evidence type="ECO:0000259" key="5">
    <source>
        <dbReference type="Pfam" id="PF13458"/>
    </source>
</evidence>
<keyword evidence="4" id="KW-0029">Amino-acid transport</keyword>
<keyword evidence="2" id="KW-0813">Transport</keyword>
<dbReference type="OrthoDB" id="6753945at2"/>
<dbReference type="Proteomes" id="UP000260665">
    <property type="component" value="Unassembled WGS sequence"/>
</dbReference>
<evidence type="ECO:0000256" key="4">
    <source>
        <dbReference type="ARBA" id="ARBA00022970"/>
    </source>
</evidence>
<feature type="domain" description="Leucine-binding protein" evidence="5">
    <location>
        <begin position="40"/>
        <end position="397"/>
    </location>
</feature>
<dbReference type="InterPro" id="IPR006311">
    <property type="entry name" value="TAT_signal"/>
</dbReference>
<evidence type="ECO:0000313" key="7">
    <source>
        <dbReference type="Proteomes" id="UP000260665"/>
    </source>
</evidence>
<dbReference type="InterPro" id="IPR028081">
    <property type="entry name" value="Leu-bd"/>
</dbReference>
<protein>
    <submittedName>
        <fullName evidence="6">ABC transporter substrate-binding protein</fullName>
    </submittedName>
</protein>
<dbReference type="GO" id="GO:0006865">
    <property type="term" value="P:amino acid transport"/>
    <property type="evidence" value="ECO:0007669"/>
    <property type="project" value="UniProtKB-KW"/>
</dbReference>